<evidence type="ECO:0000313" key="2">
    <source>
        <dbReference type="EMBL" id="KAK4089106.1"/>
    </source>
</evidence>
<dbReference type="Proteomes" id="UP001287286">
    <property type="component" value="Unassembled WGS sequence"/>
</dbReference>
<organism evidence="2 3">
    <name type="scientific">Purpureocillium lilacinum</name>
    <name type="common">Paecilomyces lilacinus</name>
    <dbReference type="NCBI Taxonomy" id="33203"/>
    <lineage>
        <taxon>Eukaryota</taxon>
        <taxon>Fungi</taxon>
        <taxon>Dikarya</taxon>
        <taxon>Ascomycota</taxon>
        <taxon>Pezizomycotina</taxon>
        <taxon>Sordariomycetes</taxon>
        <taxon>Hypocreomycetidae</taxon>
        <taxon>Hypocreales</taxon>
        <taxon>Ophiocordycipitaceae</taxon>
        <taxon>Purpureocillium</taxon>
    </lineage>
</organism>
<proteinExistence type="predicted"/>
<feature type="compositionally biased region" description="Basic and acidic residues" evidence="1">
    <location>
        <begin position="90"/>
        <end position="100"/>
    </location>
</feature>
<name>A0ABR0BZ35_PURLI</name>
<protein>
    <submittedName>
        <fullName evidence="2">Uncharacterized protein</fullName>
    </submittedName>
</protein>
<evidence type="ECO:0000313" key="3">
    <source>
        <dbReference type="Proteomes" id="UP001287286"/>
    </source>
</evidence>
<accession>A0ABR0BZ35</accession>
<comment type="caution">
    <text evidence="2">The sequence shown here is derived from an EMBL/GenBank/DDBJ whole genome shotgun (WGS) entry which is preliminary data.</text>
</comment>
<feature type="region of interest" description="Disordered" evidence="1">
    <location>
        <begin position="161"/>
        <end position="181"/>
    </location>
</feature>
<feature type="region of interest" description="Disordered" evidence="1">
    <location>
        <begin position="63"/>
        <end position="102"/>
    </location>
</feature>
<evidence type="ECO:0000256" key="1">
    <source>
        <dbReference type="SAM" id="MobiDB-lite"/>
    </source>
</evidence>
<reference evidence="2 3" key="1">
    <citation type="journal article" date="2024" name="Microbiol. Resour. Announc.">
        <title>Genome annotations for the ascomycete fungi Trichoderma harzianum, Trichoderma aggressivum, and Purpureocillium lilacinum.</title>
        <authorList>
            <person name="Beijen E.P.W."/>
            <person name="Ohm R.A."/>
        </authorList>
    </citation>
    <scope>NUCLEOTIDE SEQUENCE [LARGE SCALE GENOMIC DNA]</scope>
    <source>
        <strain evidence="2 3">CBS 150709</strain>
    </source>
</reference>
<dbReference type="EMBL" id="JAWRVI010000021">
    <property type="protein sequence ID" value="KAK4089106.1"/>
    <property type="molecule type" value="Genomic_DNA"/>
</dbReference>
<sequence>MQLRNGRRHGVGGRRSSTLCDLLQGDGVVAAVRQRGMVEGAGGRWNDVPINLPVMLSGGPCRAGASDWAPAEAPPLPPSAGQGRVGAGPRADDSNEDSPKRPLRQFAGVCQSPVAQLDILKRPPAIGAVWMHPRAATTKHHLARGTCLSALRKRYQRVPLRPRAHPSASAQRRPPQLHRRETPCTGMATVDVEPFPGVGVRAQRCRAAESGAVGSRDDALLCMASGFRRLLDGCLAITQRWSTSTCYSAAIIGVMLRRGRIVPRGYALTSLARALTTMHDRCFVLSEMLNVRRTKEPTDPATSTPNEKDS</sequence>
<keyword evidence="3" id="KW-1185">Reference proteome</keyword>
<gene>
    <name evidence="2" type="ORF">Purlil1_6539</name>
</gene>